<sequence>MSDIPSLLEAIVVANGEPRESTPRGPVLTIPEQAPPPPPSPPCQFLLVDNRLALTAYRPDLFLLLFPPLSASLFAWRCARTLVLSLKLPASLNTLPSNTRYTPKLLRQASQFSSDGAKIYGRRALIHTTTWYQRVSLHGKVFGSLDLVQPPTHAIVPVSHPAPSIHRLPSTSRMRQWLQTRSSVRFASSSTFNSTLLTPHAPTADKDIHKPTTPDTDYPPPRKRSRKLNSSHPSTTTTDVENSSNTRIRNPTFPAANDQEIDSIAKLAFHRHPRRRFDEVNGHILNVSTVQDTANDKLVTADDSVLARLFGPAITTLCEQASHGARTNVPAVWISSPCTYPRRTTTWENGVPRGSRGQHLAPSNILSEQGLTPLAPTFPPGIRSFPQLWSGSWRLNSSHCYVLESIRTPILEAPLKIVRAS</sequence>
<evidence type="ECO:0000256" key="1">
    <source>
        <dbReference type="SAM" id="MobiDB-lite"/>
    </source>
</evidence>
<evidence type="ECO:0000313" key="2">
    <source>
        <dbReference type="EMBL" id="UQC82423.1"/>
    </source>
</evidence>
<keyword evidence="3" id="KW-1185">Reference proteome</keyword>
<dbReference type="GeneID" id="73341913"/>
<accession>A0A9Q8SS34</accession>
<evidence type="ECO:0000313" key="3">
    <source>
        <dbReference type="Proteomes" id="UP000830671"/>
    </source>
</evidence>
<reference evidence="2" key="1">
    <citation type="journal article" date="2021" name="Mol. Plant Microbe Interact.">
        <title>Complete Genome Sequence of the Plant-Pathogenic Fungus Colletotrichum lupini.</title>
        <authorList>
            <person name="Baroncelli R."/>
            <person name="Pensec F."/>
            <person name="Da Lio D."/>
            <person name="Boufleur T."/>
            <person name="Vicente I."/>
            <person name="Sarrocco S."/>
            <person name="Picot A."/>
            <person name="Baraldi E."/>
            <person name="Sukno S."/>
            <person name="Thon M."/>
            <person name="Le Floch G."/>
        </authorList>
    </citation>
    <scope>NUCLEOTIDE SEQUENCE</scope>
    <source>
        <strain evidence="2">IMI 504893</strain>
    </source>
</reference>
<dbReference type="RefSeq" id="XP_049144046.1">
    <property type="nucleotide sequence ID" value="XM_049286903.1"/>
</dbReference>
<proteinExistence type="predicted"/>
<protein>
    <submittedName>
        <fullName evidence="2">Uncharacterized protein</fullName>
    </submittedName>
</protein>
<feature type="region of interest" description="Disordered" evidence="1">
    <location>
        <begin position="194"/>
        <end position="256"/>
    </location>
</feature>
<organism evidence="2 3">
    <name type="scientific">Colletotrichum lupini</name>
    <dbReference type="NCBI Taxonomy" id="145971"/>
    <lineage>
        <taxon>Eukaryota</taxon>
        <taxon>Fungi</taxon>
        <taxon>Dikarya</taxon>
        <taxon>Ascomycota</taxon>
        <taxon>Pezizomycotina</taxon>
        <taxon>Sordariomycetes</taxon>
        <taxon>Hypocreomycetidae</taxon>
        <taxon>Glomerellales</taxon>
        <taxon>Glomerellaceae</taxon>
        <taxon>Colletotrichum</taxon>
        <taxon>Colletotrichum acutatum species complex</taxon>
    </lineage>
</organism>
<gene>
    <name evidence="2" type="ORF">CLUP02_07911</name>
</gene>
<feature type="compositionally biased region" description="Basic and acidic residues" evidence="1">
    <location>
        <begin position="203"/>
        <end position="212"/>
    </location>
</feature>
<name>A0A9Q8SS34_9PEZI</name>
<feature type="compositionally biased region" description="Polar residues" evidence="1">
    <location>
        <begin position="230"/>
        <end position="249"/>
    </location>
</feature>
<feature type="region of interest" description="Disordered" evidence="1">
    <location>
        <begin position="15"/>
        <end position="39"/>
    </location>
</feature>
<dbReference type="Proteomes" id="UP000830671">
    <property type="component" value="Chromosome 4"/>
</dbReference>
<dbReference type="AlphaFoldDB" id="A0A9Q8SS34"/>
<dbReference type="KEGG" id="clup:CLUP02_07911"/>
<dbReference type="EMBL" id="CP019476">
    <property type="protein sequence ID" value="UQC82423.1"/>
    <property type="molecule type" value="Genomic_DNA"/>
</dbReference>